<keyword evidence="5" id="KW-1185">Reference proteome</keyword>
<feature type="chain" id="PRO_5047331599" evidence="2">
    <location>
        <begin position="19"/>
        <end position="243"/>
    </location>
</feature>
<comment type="caution">
    <text evidence="4">The sequence shown here is derived from an EMBL/GenBank/DDBJ whole genome shotgun (WGS) entry which is preliminary data.</text>
</comment>
<dbReference type="InterPro" id="IPR017937">
    <property type="entry name" value="Thioredoxin_CS"/>
</dbReference>
<dbReference type="Proteomes" id="UP001201273">
    <property type="component" value="Unassembled WGS sequence"/>
</dbReference>
<organism evidence="4 5">
    <name type="scientific">Motilimonas cestriensis</name>
    <dbReference type="NCBI Taxonomy" id="2742685"/>
    <lineage>
        <taxon>Bacteria</taxon>
        <taxon>Pseudomonadati</taxon>
        <taxon>Pseudomonadota</taxon>
        <taxon>Gammaproteobacteria</taxon>
        <taxon>Alteromonadales</taxon>
        <taxon>Alteromonadales genera incertae sedis</taxon>
        <taxon>Motilimonas</taxon>
    </lineage>
</organism>
<evidence type="ECO:0000256" key="1">
    <source>
        <dbReference type="ARBA" id="ARBA00023284"/>
    </source>
</evidence>
<evidence type="ECO:0000256" key="2">
    <source>
        <dbReference type="SAM" id="SignalP"/>
    </source>
</evidence>
<dbReference type="PROSITE" id="PS51352">
    <property type="entry name" value="THIOREDOXIN_2"/>
    <property type="match status" value="1"/>
</dbReference>
<dbReference type="PANTHER" id="PTHR35272:SF3">
    <property type="entry name" value="THIOL:DISULFIDE INTERCHANGE PROTEIN DSBC"/>
    <property type="match status" value="1"/>
</dbReference>
<dbReference type="SUPFAM" id="SSF52833">
    <property type="entry name" value="Thioredoxin-like"/>
    <property type="match status" value="1"/>
</dbReference>
<name>A0ABS8W666_9GAMM</name>
<evidence type="ECO:0000313" key="5">
    <source>
        <dbReference type="Proteomes" id="UP001201273"/>
    </source>
</evidence>
<dbReference type="Pfam" id="PF13462">
    <property type="entry name" value="Thioredoxin_4"/>
    <property type="match status" value="1"/>
</dbReference>
<reference evidence="4 5" key="1">
    <citation type="journal article" date="2022" name="Environ. Microbiol. Rep.">
        <title>Eco-phylogenetic analyses reveal divergent evolution of vitamin B12 metabolism in the marine bacterial family 'Psychromonadaceae'.</title>
        <authorList>
            <person name="Jin X."/>
            <person name="Yang Y."/>
            <person name="Cao H."/>
            <person name="Gao B."/>
            <person name="Zhao Z."/>
        </authorList>
    </citation>
    <scope>NUCLEOTIDE SEQUENCE [LARGE SCALE GENOMIC DNA]</scope>
    <source>
        <strain evidence="4 5">MKS20</strain>
    </source>
</reference>
<evidence type="ECO:0000259" key="3">
    <source>
        <dbReference type="PROSITE" id="PS51352"/>
    </source>
</evidence>
<keyword evidence="1" id="KW-0676">Redox-active center</keyword>
<proteinExistence type="predicted"/>
<dbReference type="RefSeq" id="WP_233051459.1">
    <property type="nucleotide sequence ID" value="NZ_JAIMJA010000003.1"/>
</dbReference>
<protein>
    <submittedName>
        <fullName evidence="4">DsbA family protein</fullName>
    </submittedName>
</protein>
<sequence length="243" mass="26764">MKLLPLAALMLASPLAFAAPSSFTPEQQAELKVLIKQALVEDPEILKEAVVALQQYEEEQAKASQVGLLEKQAKAIFESPNDPWFGAENPKLVMTYFTDFNCPYCKRIEPHLAKLVEEFPELQIKIKMVPLLGESSKEAVDLAQTVWQHEPEKYLKLKKTLMAKPTRLDSASIAQAAKATGTEQWLGKADATTATTINNNMNLMRALGLRGTPSLVFADQIVPGLVDYDQLKAGVEKALAAQE</sequence>
<accession>A0ABS8W666</accession>
<dbReference type="CDD" id="cd03023">
    <property type="entry name" value="DsbA_Com1_like"/>
    <property type="match status" value="1"/>
</dbReference>
<dbReference type="PROSITE" id="PS00194">
    <property type="entry name" value="THIOREDOXIN_1"/>
    <property type="match status" value="1"/>
</dbReference>
<dbReference type="InterPro" id="IPR036249">
    <property type="entry name" value="Thioredoxin-like_sf"/>
</dbReference>
<gene>
    <name evidence="4" type="ORF">K6Y31_03455</name>
</gene>
<feature type="signal peptide" evidence="2">
    <location>
        <begin position="1"/>
        <end position="18"/>
    </location>
</feature>
<dbReference type="InterPro" id="IPR051470">
    <property type="entry name" value="Thiol:disulfide_interchange"/>
</dbReference>
<dbReference type="PANTHER" id="PTHR35272">
    <property type="entry name" value="THIOL:DISULFIDE INTERCHANGE PROTEIN DSBC-RELATED"/>
    <property type="match status" value="1"/>
</dbReference>
<dbReference type="EMBL" id="JAIMJA010000003">
    <property type="protein sequence ID" value="MCE2593867.1"/>
    <property type="molecule type" value="Genomic_DNA"/>
</dbReference>
<feature type="domain" description="Thioredoxin" evidence="3">
    <location>
        <begin position="57"/>
        <end position="240"/>
    </location>
</feature>
<evidence type="ECO:0000313" key="4">
    <source>
        <dbReference type="EMBL" id="MCE2593867.1"/>
    </source>
</evidence>
<dbReference type="Gene3D" id="3.40.30.10">
    <property type="entry name" value="Glutaredoxin"/>
    <property type="match status" value="1"/>
</dbReference>
<dbReference type="InterPro" id="IPR012336">
    <property type="entry name" value="Thioredoxin-like_fold"/>
</dbReference>
<dbReference type="InterPro" id="IPR013766">
    <property type="entry name" value="Thioredoxin_domain"/>
</dbReference>
<keyword evidence="2" id="KW-0732">Signal</keyword>